<dbReference type="SMART" id="SM00364">
    <property type="entry name" value="LRR_BAC"/>
    <property type="match status" value="13"/>
</dbReference>
<keyword evidence="1" id="KW-0433">Leucine-rich repeat</keyword>
<name>A0A6P4ZTE0_BRABE</name>
<dbReference type="RefSeq" id="XP_019640133.1">
    <property type="nucleotide sequence ID" value="XM_019784574.1"/>
</dbReference>
<dbReference type="InterPro" id="IPR032675">
    <property type="entry name" value="LRR_dom_sf"/>
</dbReference>
<protein>
    <submittedName>
        <fullName evidence="5">Uncharacterized protein LOC109481955</fullName>
    </submittedName>
</protein>
<dbReference type="GO" id="GO:0005737">
    <property type="term" value="C:cytoplasm"/>
    <property type="evidence" value="ECO:0007669"/>
    <property type="project" value="TreeGrafter"/>
</dbReference>
<dbReference type="InterPro" id="IPR001611">
    <property type="entry name" value="Leu-rich_rpt"/>
</dbReference>
<dbReference type="OrthoDB" id="660555at2759"/>
<dbReference type="SMART" id="SM00365">
    <property type="entry name" value="LRR_SD22"/>
    <property type="match status" value="9"/>
</dbReference>
<keyword evidence="2" id="KW-0677">Repeat</keyword>
<organism evidence="4 5">
    <name type="scientific">Branchiostoma belcheri</name>
    <name type="common">Amphioxus</name>
    <dbReference type="NCBI Taxonomy" id="7741"/>
    <lineage>
        <taxon>Eukaryota</taxon>
        <taxon>Metazoa</taxon>
        <taxon>Chordata</taxon>
        <taxon>Cephalochordata</taxon>
        <taxon>Leptocardii</taxon>
        <taxon>Amphioxiformes</taxon>
        <taxon>Branchiostomatidae</taxon>
        <taxon>Branchiostoma</taxon>
    </lineage>
</organism>
<evidence type="ECO:0000259" key="3">
    <source>
        <dbReference type="SMART" id="SM00218"/>
    </source>
</evidence>
<dbReference type="Pfam" id="PF00791">
    <property type="entry name" value="ZU5"/>
    <property type="match status" value="2"/>
</dbReference>
<dbReference type="KEGG" id="bbel:109481955"/>
<gene>
    <name evidence="5" type="primary">LOC109481955</name>
</gene>
<reference evidence="5" key="1">
    <citation type="submission" date="2025-08" db="UniProtKB">
        <authorList>
            <consortium name="RefSeq"/>
        </authorList>
    </citation>
    <scope>IDENTIFICATION</scope>
    <source>
        <tissue evidence="5">Gonad</tissue>
    </source>
</reference>
<dbReference type="Pfam" id="PF23598">
    <property type="entry name" value="LRR_14"/>
    <property type="match status" value="1"/>
</dbReference>
<dbReference type="SMART" id="SM00369">
    <property type="entry name" value="LRR_TYP"/>
    <property type="match status" value="17"/>
</dbReference>
<evidence type="ECO:0000256" key="2">
    <source>
        <dbReference type="ARBA" id="ARBA00022737"/>
    </source>
</evidence>
<dbReference type="PROSITE" id="PS51450">
    <property type="entry name" value="LRR"/>
    <property type="match status" value="2"/>
</dbReference>
<accession>A0A6P4ZTE0</accession>
<sequence length="2085" mass="233276">MATKGATKFRLSNLKAMLKKNPSERAELSLTSRNLRQIPHDVFTLDGVEILLVNSNQLERIPPNIAHMSQLQVLDASRNNITLVSENIAQCARLQELNLSYNRLSDLPRELSRLRKFCKLYLKGNEITSIPPVVPTLTPLTHLDLAANRLSILPTSFKNLKRLKVLDLSSNNFEQIPAPVVGMNSLERLDMGFNKIGRRQDRTTGTTKGLKKLKVLSLRGNSNLTAIPFIEYLSKLDSIEEIDVSDCSLKVLNPKVGAMKGLRSLRLARNGLRVLPDEICSLENLQTLDVEQNKLEQLPASMYMLRELQSKHKVGETKNGLILDGNPMWSPPPHIIAQGHPEVISAVLLEDAGMLEDVVAEEAFTGVCNAVVDECLAAVTKRGGALTAMKWLSTTTATLPALPNKPSKPKKLRFDTEDALVDDALRRCMNECVDIVFSQVMSLVSNENVVDMVEERVIDWLIKDAIQQVREDLRMMETVEDIVREVVGLDARWCLAEAVEEHIRAVLGLGEASTLDQYGEKRCECVSETDLQLPGGALLKVPDKALNKDVTVSCCVLNPVTYGQGLPLVPGETLVSDVINIKPHSTQLQKHAMLKIPHAVSPYDDDREFVLKFSRNGSNWRTVFAEDDEGVRGQAVYRVDRLGTFAVVSRARTYEHWMKAGQQEVHMGRTGAAGVEVHLPADPIARPRGMNFQVLTVDASCICRVNQRGSTPRGQASSLLAASHIFNLTSRLIPLKNYAQLVLPLALSSENDVTSPRSQSFTSDDDSILTIDDVTMTTVEDLSREKVHVVGFSHAHNKWEDVTPKVKSVTLEGRSVSFRTKELQSYAVLCYSPKEEVRIDPTVKSLSRNMTTTQVNVLVFKRWANHNNDYLYDASPTRQVAHRESEGSARRVDLRVELASRETRGFVGLEAKMEGFEPQDGASREDVLLKEGQDLHLRLNNVLECDAYKDYVNFHVYVRKRNRLSLTVEFMDFSETGSMEVCTGHLGEGKKGVTKTPKVLFEVPITCPGVGRKTSRLTVHKFVASNTVTMGDTEGDAIQIGKPFWFHNLKTMLKKDPSNRTQLSLANKSLKFIPHDVFSLEEVEVLSLESNYLERIPPNISMLSQLEILNAGHNRITLVSELIGDCSRLVLLDLANNKLKVLPKELGKLKKLQDFSLRGNNIKTFPSVITMLTSLIHLDMAGNRLSVLPNVFKDLRRLKTLDLSNNDFELVPSVVVGLNELETLNLSYNKIGRVKQLTTGVRKSLKKLRILSLRGNEFLTDLPMPDFMCTLDIEDLDMSRCSLYSLTEEIGQMAQLRCLRLAKNKLQTLPESIGELKMLQTLDVEENSMKKLPTSLYQMRGLQRKHVSGGVKYGLIAENNPMRSPRPLTLAQGNPRVISAVVLKDAGKLEDVVVDKTLRILCNSILNECWATLTIKWHVPPVVTMPTLYHAERSRPNLTRLADDFPWRVRPHPEEMLSLTTYAVQKCLFQTVDFLIEEGLLEEIPEYVTNGQLMESVVEWMLEEAIDEVKDDMKIMDNVEDLVELTVDMEVRLCLWEELEDRIGEVVGLGGAITYLHGYGVESSYEVDSAGAELTLPGRCLLSIPEKAFRSSLLVTCQVLDPTTYPRRLPLAAGEILVSDVIEIKPVTHLQKHAILQIPHSVSADDDEREVVIKATRGKGNWQDLSAQDDELGRAAVGIDRLATFIVVSRPKTYEHWLKAGQEETCLETSRGNGVQLHLPQDPLHRPKAVKFQVLPFHGSCLTRAIHTTTRMSPREHALPLIAASHVISITSRLTQLRDFAQISLPLVFPSENDEPSPRNAAAHRDIVFSMDDANVRNVIDTTQVHIVGYSNSYNKWEDMTSRVRGVTVRGHSESVSFRTKELQSYVALCCPPGLDLNVHGTVMSIIHNMARKHVSLLAFKRWSTHEVVLSHSSPISGRQGSSSQAQVVANLLEMRLELITPGTEDFVTKQARLEGFQPQEGVTEEDIVIKEGQKLHLRLHNVVEATSCVYKTNVDFCVHIRRRNRLSLLLEFQSLNENGEIEMCVGHHLLQGKDIPRVLVKVPVSPPRNIMPEEDDFISDSDSQSSELEALMSVLDLSLAEESV</sequence>
<feature type="domain" description="ZU5" evidence="3">
    <location>
        <begin position="1559"/>
        <end position="1660"/>
    </location>
</feature>
<dbReference type="InterPro" id="IPR050216">
    <property type="entry name" value="LRR_domain-containing"/>
</dbReference>
<proteinExistence type="predicted"/>
<keyword evidence="4" id="KW-1185">Reference proteome</keyword>
<dbReference type="Pfam" id="PF13855">
    <property type="entry name" value="LRR_8"/>
    <property type="match status" value="4"/>
</dbReference>
<dbReference type="SMART" id="SM00218">
    <property type="entry name" value="ZU5"/>
    <property type="match status" value="2"/>
</dbReference>
<dbReference type="Gene3D" id="3.80.10.10">
    <property type="entry name" value="Ribonuclease Inhibitor"/>
    <property type="match status" value="6"/>
</dbReference>
<dbReference type="InterPro" id="IPR000906">
    <property type="entry name" value="ZU5_dom"/>
</dbReference>
<dbReference type="InterPro" id="IPR055414">
    <property type="entry name" value="LRR_R13L4/SHOC2-like"/>
</dbReference>
<dbReference type="PANTHER" id="PTHR48051:SF1">
    <property type="entry name" value="RAS SUPPRESSOR PROTEIN 1"/>
    <property type="match status" value="1"/>
</dbReference>
<dbReference type="GeneID" id="109481955"/>
<dbReference type="Proteomes" id="UP000515135">
    <property type="component" value="Unplaced"/>
</dbReference>
<evidence type="ECO:0000313" key="5">
    <source>
        <dbReference type="RefSeq" id="XP_019640133.1"/>
    </source>
</evidence>
<feature type="domain" description="ZU5" evidence="3">
    <location>
        <begin position="526"/>
        <end position="618"/>
    </location>
</feature>
<evidence type="ECO:0000313" key="4">
    <source>
        <dbReference type="Proteomes" id="UP000515135"/>
    </source>
</evidence>
<dbReference type="InterPro" id="IPR003591">
    <property type="entry name" value="Leu-rich_rpt_typical-subtyp"/>
</dbReference>
<dbReference type="PANTHER" id="PTHR48051">
    <property type="match status" value="1"/>
</dbReference>
<evidence type="ECO:0000256" key="1">
    <source>
        <dbReference type="ARBA" id="ARBA00022614"/>
    </source>
</evidence>
<dbReference type="SUPFAM" id="SSF52058">
    <property type="entry name" value="L domain-like"/>
    <property type="match status" value="2"/>
</dbReference>
<dbReference type="Gene3D" id="2.60.220.30">
    <property type="match status" value="4"/>
</dbReference>